<keyword evidence="1" id="KW-0812">Transmembrane</keyword>
<proteinExistence type="predicted"/>
<organism evidence="2 3">
    <name type="scientific">Symbiodinium natans</name>
    <dbReference type="NCBI Taxonomy" id="878477"/>
    <lineage>
        <taxon>Eukaryota</taxon>
        <taxon>Sar</taxon>
        <taxon>Alveolata</taxon>
        <taxon>Dinophyceae</taxon>
        <taxon>Suessiales</taxon>
        <taxon>Symbiodiniaceae</taxon>
        <taxon>Symbiodinium</taxon>
    </lineage>
</organism>
<dbReference type="AlphaFoldDB" id="A0A812NM92"/>
<comment type="caution">
    <text evidence="2">The sequence shown here is derived from an EMBL/GenBank/DDBJ whole genome shotgun (WGS) entry which is preliminary data.</text>
</comment>
<dbReference type="OrthoDB" id="422720at2759"/>
<sequence length="353" mass="40754">MPNVYEIRIRATGDMATVLEYQPSSSHAFRVRLPSGRAEWLKQIDVDMFEPVPPGYKYDDRAVQEEAPAQTGLQEPLLTGGRNRGGSAACAYLQVVIGVILTIGTVLLAIDRNSHCDPEDLQGVEPPYDGNLLPFQFILSERKQYIQLSKMIDVYDENWVRIGYFYDLNLFLFMRFGYSDTSGRIWFEARRPSLLTRIFQLGKQYYLQRCDVGARGRHGGVFHLKEDFMQEPWFCFQNCLSIYNITRRSANREHAEGGDVQPIANAVFNSTLEWYHRGMITPSARHRWYMNLTDARDGSVVVLAKQRFRPWRRMFMQVLLSNWTVDISEDLPLLPNWVVGFMAALDDVDRADD</sequence>
<keyword evidence="3" id="KW-1185">Reference proteome</keyword>
<keyword evidence="1" id="KW-1133">Transmembrane helix</keyword>
<keyword evidence="1" id="KW-0472">Membrane</keyword>
<evidence type="ECO:0000256" key="1">
    <source>
        <dbReference type="SAM" id="Phobius"/>
    </source>
</evidence>
<evidence type="ECO:0000313" key="3">
    <source>
        <dbReference type="Proteomes" id="UP000604046"/>
    </source>
</evidence>
<dbReference type="Proteomes" id="UP000604046">
    <property type="component" value="Unassembled WGS sequence"/>
</dbReference>
<accession>A0A812NM92</accession>
<name>A0A812NM92_9DINO</name>
<evidence type="ECO:0000313" key="2">
    <source>
        <dbReference type="EMBL" id="CAE7319304.1"/>
    </source>
</evidence>
<reference evidence="2" key="1">
    <citation type="submission" date="2021-02" db="EMBL/GenBank/DDBJ databases">
        <authorList>
            <person name="Dougan E. K."/>
            <person name="Rhodes N."/>
            <person name="Thang M."/>
            <person name="Chan C."/>
        </authorList>
    </citation>
    <scope>NUCLEOTIDE SEQUENCE</scope>
</reference>
<feature type="transmembrane region" description="Helical" evidence="1">
    <location>
        <begin position="91"/>
        <end position="110"/>
    </location>
</feature>
<gene>
    <name evidence="2" type="primary">Iigp1</name>
    <name evidence="2" type="ORF">SNAT2548_LOCUS16739</name>
</gene>
<dbReference type="EMBL" id="CAJNDS010002089">
    <property type="protein sequence ID" value="CAE7319304.1"/>
    <property type="molecule type" value="Genomic_DNA"/>
</dbReference>
<protein>
    <submittedName>
        <fullName evidence="2">Iigp1 protein</fullName>
    </submittedName>
</protein>